<sequence>MSSDPVSLDLPGVSSAGTSIADVLPAVLQAISQVAPTHRQCHITITNGCSSFYLSNPRWYIDSGSCATPFPPTIRSSDSGSALFIKTPDTARGAIAVITYDLLNNDSNQTIEKIAVMFSNPYDLKAHSNLFAVGILDNSRECDKLLYDEMETGTGNFFVRRKTDGNVLSYRGKRVTIQATMSDSPQPAMKVELRETQ</sequence>
<keyword evidence="5" id="KW-0166">Nematocyst</keyword>
<evidence type="ECO:0000256" key="5">
    <source>
        <dbReference type="ARBA" id="ARBA00023331"/>
    </source>
</evidence>
<dbReference type="GO" id="GO:0051715">
    <property type="term" value="P:cytolysis in another organism"/>
    <property type="evidence" value="ECO:0007669"/>
    <property type="project" value="InterPro"/>
</dbReference>
<evidence type="ECO:0000256" key="2">
    <source>
        <dbReference type="ARBA" id="ARBA00004532"/>
    </source>
</evidence>
<keyword evidence="7" id="KW-1185">Reference proteome</keyword>
<dbReference type="GO" id="GO:0006812">
    <property type="term" value="P:monoatomic cation transport"/>
    <property type="evidence" value="ECO:0007669"/>
    <property type="project" value="InterPro"/>
</dbReference>
<dbReference type="InterPro" id="IPR009104">
    <property type="entry name" value="Anemon_actinoporin-like"/>
</dbReference>
<dbReference type="Ensembl" id="ENSSFAT00005005502.1">
    <property type="protein sequence ID" value="ENSSFAP00005005202.1"/>
    <property type="gene ID" value="ENSSFAG00005003307.1"/>
</dbReference>
<reference evidence="6" key="1">
    <citation type="submission" date="2019-06" db="EMBL/GenBank/DDBJ databases">
        <authorList>
            <consortium name="Wellcome Sanger Institute Data Sharing"/>
        </authorList>
    </citation>
    <scope>NUCLEOTIDE SEQUENCE [LARGE SCALE GENOMIC DNA]</scope>
</reference>
<dbReference type="Pfam" id="PF06369">
    <property type="entry name" value="Anemone_cytotox"/>
    <property type="match status" value="1"/>
</dbReference>
<keyword evidence="4" id="KW-0472">Membrane</keyword>
<protein>
    <submittedName>
        <fullName evidence="6">Uncharacterized protein</fullName>
    </submittedName>
</protein>
<dbReference type="GO" id="GO:0044218">
    <property type="term" value="C:other organism cell membrane"/>
    <property type="evidence" value="ECO:0007669"/>
    <property type="project" value="UniProtKB-KW"/>
</dbReference>
<keyword evidence="4" id="KW-1053">Target membrane</keyword>
<dbReference type="InterPro" id="IPR015926">
    <property type="entry name" value="Cytolysin/lectin"/>
</dbReference>
<evidence type="ECO:0000256" key="4">
    <source>
        <dbReference type="ARBA" id="ARBA00023298"/>
    </source>
</evidence>
<dbReference type="AlphaFoldDB" id="A0A672FHB5"/>
<dbReference type="InParanoid" id="A0A672FHB5"/>
<keyword evidence="3" id="KW-1052">Target cell membrane</keyword>
<dbReference type="GO" id="GO:0046930">
    <property type="term" value="C:pore complex"/>
    <property type="evidence" value="ECO:0007669"/>
    <property type="project" value="InterPro"/>
</dbReference>
<dbReference type="PANTHER" id="PTHR40388">
    <property type="entry name" value="BRYOPORIN"/>
    <property type="match status" value="1"/>
</dbReference>
<reference evidence="6" key="3">
    <citation type="submission" date="2025-09" db="UniProtKB">
        <authorList>
            <consortium name="Ensembl"/>
        </authorList>
    </citation>
    <scope>IDENTIFICATION</scope>
</reference>
<proteinExistence type="predicted"/>
<name>A0A672FHB5_SALFA</name>
<evidence type="ECO:0000313" key="6">
    <source>
        <dbReference type="Ensembl" id="ENSSFAP00005005202.1"/>
    </source>
</evidence>
<dbReference type="SUPFAM" id="SSF63724">
    <property type="entry name" value="Cytolysin/lectin"/>
    <property type="match status" value="1"/>
</dbReference>
<dbReference type="GO" id="GO:0046931">
    <property type="term" value="P:pore complex assembly"/>
    <property type="evidence" value="ECO:0007669"/>
    <property type="project" value="InterPro"/>
</dbReference>
<dbReference type="PANTHER" id="PTHR40388:SF2">
    <property type="entry name" value="ACTINOPORIN-LIKE PROTEIN"/>
    <property type="match status" value="1"/>
</dbReference>
<dbReference type="GO" id="GO:0015267">
    <property type="term" value="F:channel activity"/>
    <property type="evidence" value="ECO:0007669"/>
    <property type="project" value="InterPro"/>
</dbReference>
<dbReference type="Gene3D" id="2.60.270.20">
    <property type="entry name" value="Cytolysin/lectin"/>
    <property type="match status" value="1"/>
</dbReference>
<organism evidence="6 7">
    <name type="scientific">Salarias fasciatus</name>
    <name type="common">Jewelled blenny</name>
    <name type="synonym">Blennius fasciatus</name>
    <dbReference type="NCBI Taxonomy" id="181472"/>
    <lineage>
        <taxon>Eukaryota</taxon>
        <taxon>Metazoa</taxon>
        <taxon>Chordata</taxon>
        <taxon>Craniata</taxon>
        <taxon>Vertebrata</taxon>
        <taxon>Euteleostomi</taxon>
        <taxon>Actinopterygii</taxon>
        <taxon>Neopterygii</taxon>
        <taxon>Teleostei</taxon>
        <taxon>Neoteleostei</taxon>
        <taxon>Acanthomorphata</taxon>
        <taxon>Ovalentaria</taxon>
        <taxon>Blenniimorphae</taxon>
        <taxon>Blenniiformes</taxon>
        <taxon>Blennioidei</taxon>
        <taxon>Blenniidae</taxon>
        <taxon>Salariinae</taxon>
        <taxon>Salarias</taxon>
    </lineage>
</organism>
<evidence type="ECO:0000256" key="1">
    <source>
        <dbReference type="ARBA" id="ARBA00004175"/>
    </source>
</evidence>
<accession>A0A672FHB5</accession>
<dbReference type="GO" id="GO:0042151">
    <property type="term" value="C:nematocyst"/>
    <property type="evidence" value="ECO:0007669"/>
    <property type="project" value="UniProtKB-SubCell"/>
</dbReference>
<comment type="subcellular location">
    <subcellularLocation>
        <location evidence="2">Nematocyst</location>
    </subcellularLocation>
    <subcellularLocation>
        <location evidence="1">Target cell membrane</location>
    </subcellularLocation>
</comment>
<dbReference type="InterPro" id="IPR050677">
    <property type="entry name" value="Actinoporin_PFT"/>
</dbReference>
<reference evidence="6" key="2">
    <citation type="submission" date="2025-08" db="UniProtKB">
        <authorList>
            <consortium name="Ensembl"/>
        </authorList>
    </citation>
    <scope>IDENTIFICATION</scope>
</reference>
<evidence type="ECO:0000313" key="7">
    <source>
        <dbReference type="Proteomes" id="UP000472267"/>
    </source>
</evidence>
<dbReference type="OMA" id="FGRTTNC"/>
<evidence type="ECO:0000256" key="3">
    <source>
        <dbReference type="ARBA" id="ARBA00022537"/>
    </source>
</evidence>
<dbReference type="Proteomes" id="UP000472267">
    <property type="component" value="Chromosome 4"/>
</dbReference>